<protein>
    <submittedName>
        <fullName evidence="3">SDR family NAD(P)-dependent oxidoreductase</fullName>
    </submittedName>
</protein>
<comment type="caution">
    <text evidence="3">The sequence shown here is derived from an EMBL/GenBank/DDBJ whole genome shotgun (WGS) entry which is preliminary data.</text>
</comment>
<dbReference type="Gene3D" id="3.40.50.720">
    <property type="entry name" value="NAD(P)-binding Rossmann-like Domain"/>
    <property type="match status" value="1"/>
</dbReference>
<reference evidence="4" key="1">
    <citation type="journal article" date="2019" name="Int. J. Syst. Evol. Microbiol.">
        <title>The Global Catalogue of Microorganisms (GCM) 10K type strain sequencing project: providing services to taxonomists for standard genome sequencing and annotation.</title>
        <authorList>
            <consortium name="The Broad Institute Genomics Platform"/>
            <consortium name="The Broad Institute Genome Sequencing Center for Infectious Disease"/>
            <person name="Wu L."/>
            <person name="Ma J."/>
        </authorList>
    </citation>
    <scope>NUCLEOTIDE SEQUENCE [LARGE SCALE GENOMIC DNA]</scope>
    <source>
        <strain evidence="4">JCM 17810</strain>
    </source>
</reference>
<proteinExistence type="inferred from homology"/>
<dbReference type="RefSeq" id="WP_345215664.1">
    <property type="nucleotide sequence ID" value="NZ_BAABGN010000006.1"/>
</dbReference>
<dbReference type="Pfam" id="PF00106">
    <property type="entry name" value="adh_short"/>
    <property type="match status" value="1"/>
</dbReference>
<organism evidence="3 4">
    <name type="scientific">Georgenia halophila</name>
    <dbReference type="NCBI Taxonomy" id="620889"/>
    <lineage>
        <taxon>Bacteria</taxon>
        <taxon>Bacillati</taxon>
        <taxon>Actinomycetota</taxon>
        <taxon>Actinomycetes</taxon>
        <taxon>Micrococcales</taxon>
        <taxon>Bogoriellaceae</taxon>
        <taxon>Georgenia</taxon>
    </lineage>
</organism>
<name>A0ABP8L432_9MICO</name>
<dbReference type="Proteomes" id="UP001500622">
    <property type="component" value="Unassembled WGS sequence"/>
</dbReference>
<evidence type="ECO:0000256" key="1">
    <source>
        <dbReference type="ARBA" id="ARBA00006484"/>
    </source>
</evidence>
<keyword evidence="2" id="KW-0560">Oxidoreductase</keyword>
<evidence type="ECO:0000256" key="2">
    <source>
        <dbReference type="ARBA" id="ARBA00023002"/>
    </source>
</evidence>
<dbReference type="EMBL" id="BAABGN010000006">
    <property type="protein sequence ID" value="GAA4421849.1"/>
    <property type="molecule type" value="Genomic_DNA"/>
</dbReference>
<evidence type="ECO:0000313" key="4">
    <source>
        <dbReference type="Proteomes" id="UP001500622"/>
    </source>
</evidence>
<gene>
    <name evidence="3" type="ORF">GCM10023169_15310</name>
</gene>
<dbReference type="PRINTS" id="PR00081">
    <property type="entry name" value="GDHRDH"/>
</dbReference>
<dbReference type="InterPro" id="IPR036291">
    <property type="entry name" value="NAD(P)-bd_dom_sf"/>
</dbReference>
<sequence length="313" mass="33254">MRTIVMTGGTSGLGAVAAERIEARPGTRLLLGVRGPAPDGHESLPLDLTSLAAVRGFAAAVVERLRGDRIDALVLNAGMLRRDVDGRTPDGFETTFAVNHLAHHLLLPLLLGHLAPGAVVVLTTSGTHDPAEKAGLPAPRHADARLLAHPENETRREKPSVAGRRAYTASKLCAVLTARALEHLPGARVRRIRGVAYCPGQTPGTGLTRSMRLPLRLAWRLLGGRLRGLVPDLNSREGAGQALADLALAVVRPPDGECYAALRRGRLTWKQPSELARRDGVMHALWHDSAELAGAAYGDASTTTLPRAFPSPT</sequence>
<dbReference type="InterPro" id="IPR002347">
    <property type="entry name" value="SDR_fam"/>
</dbReference>
<dbReference type="PANTHER" id="PTHR24320">
    <property type="entry name" value="RETINOL DEHYDROGENASE"/>
    <property type="match status" value="1"/>
</dbReference>
<evidence type="ECO:0000313" key="3">
    <source>
        <dbReference type="EMBL" id="GAA4421849.1"/>
    </source>
</evidence>
<keyword evidence="4" id="KW-1185">Reference proteome</keyword>
<comment type="similarity">
    <text evidence="1">Belongs to the short-chain dehydrogenases/reductases (SDR) family.</text>
</comment>
<dbReference type="PANTHER" id="PTHR24320:SF152">
    <property type="entry name" value="SHORT-CHAIN DEHYDROGENASE_REDUCTASE FAMILY PROTEIN"/>
    <property type="match status" value="1"/>
</dbReference>
<dbReference type="SUPFAM" id="SSF51735">
    <property type="entry name" value="NAD(P)-binding Rossmann-fold domains"/>
    <property type="match status" value="1"/>
</dbReference>
<accession>A0ABP8L432</accession>